<proteinExistence type="predicted"/>
<reference evidence="2" key="1">
    <citation type="journal article" date="2019" name="Int. J. Syst. Evol. Microbiol.">
        <title>The Global Catalogue of Microorganisms (GCM) 10K type strain sequencing project: providing services to taxonomists for standard genome sequencing and annotation.</title>
        <authorList>
            <consortium name="The Broad Institute Genomics Platform"/>
            <consortium name="The Broad Institute Genome Sequencing Center for Infectious Disease"/>
            <person name="Wu L."/>
            <person name="Ma J."/>
        </authorList>
    </citation>
    <scope>NUCLEOTIDE SEQUENCE [LARGE SCALE GENOMIC DNA]</scope>
    <source>
        <strain evidence="2">JCM 17938</strain>
    </source>
</reference>
<protein>
    <submittedName>
        <fullName evidence="1">Uncharacterized protein</fullName>
    </submittedName>
</protein>
<dbReference type="Proteomes" id="UP001500212">
    <property type="component" value="Unassembled WGS sequence"/>
</dbReference>
<organism evidence="1 2">
    <name type="scientific">Actinoallomurus liliacearum</name>
    <dbReference type="NCBI Taxonomy" id="1080073"/>
    <lineage>
        <taxon>Bacteria</taxon>
        <taxon>Bacillati</taxon>
        <taxon>Actinomycetota</taxon>
        <taxon>Actinomycetes</taxon>
        <taxon>Streptosporangiales</taxon>
        <taxon>Thermomonosporaceae</taxon>
        <taxon>Actinoallomurus</taxon>
    </lineage>
</organism>
<keyword evidence="2" id="KW-1185">Reference proteome</keyword>
<comment type="caution">
    <text evidence="1">The sequence shown here is derived from an EMBL/GenBank/DDBJ whole genome shotgun (WGS) entry which is preliminary data.</text>
</comment>
<gene>
    <name evidence="1" type="ORF">GCM10023195_62310</name>
</gene>
<name>A0ABP8TSZ5_9ACTN</name>
<dbReference type="RefSeq" id="WP_345362596.1">
    <property type="nucleotide sequence ID" value="NZ_BAABHJ010000026.1"/>
</dbReference>
<dbReference type="EMBL" id="BAABHJ010000026">
    <property type="protein sequence ID" value="GAA4614295.1"/>
    <property type="molecule type" value="Genomic_DNA"/>
</dbReference>
<sequence>MTVHADIARFTVQLVPHGGEVAWAARVFLLLGDDGRIRQDYHLTVKPLAVQ</sequence>
<evidence type="ECO:0000313" key="2">
    <source>
        <dbReference type="Proteomes" id="UP001500212"/>
    </source>
</evidence>
<accession>A0ABP8TSZ5</accession>
<evidence type="ECO:0000313" key="1">
    <source>
        <dbReference type="EMBL" id="GAA4614295.1"/>
    </source>
</evidence>